<dbReference type="GO" id="GO:0006508">
    <property type="term" value="P:proteolysis"/>
    <property type="evidence" value="ECO:0007669"/>
    <property type="project" value="UniProtKB-KW"/>
</dbReference>
<reference evidence="7 8" key="1">
    <citation type="submission" date="2018-01" db="EMBL/GenBank/DDBJ databases">
        <title>Arthrobacter sp. nov., from glaciers in China.</title>
        <authorList>
            <person name="Liu Q."/>
            <person name="Xin Y.-H."/>
        </authorList>
    </citation>
    <scope>NUCLEOTIDE SEQUENCE [LARGE SCALE GENOMIC DNA]</scope>
    <source>
        <strain evidence="7 8">HLT2-12-2</strain>
    </source>
</reference>
<dbReference type="AlphaFoldDB" id="A0A2S3ZTM6"/>
<protein>
    <submittedName>
        <fullName evidence="7">Peptidase</fullName>
    </submittedName>
</protein>
<dbReference type="SUPFAM" id="SSF54001">
    <property type="entry name" value="Cysteine proteinases"/>
    <property type="match status" value="1"/>
</dbReference>
<dbReference type="SUPFAM" id="SSF51261">
    <property type="entry name" value="Duplicated hybrid motif"/>
    <property type="match status" value="1"/>
</dbReference>
<evidence type="ECO:0000256" key="4">
    <source>
        <dbReference type="ARBA" id="ARBA00022807"/>
    </source>
</evidence>
<dbReference type="EMBL" id="PPXC01000013">
    <property type="protein sequence ID" value="POH72570.1"/>
    <property type="molecule type" value="Genomic_DNA"/>
</dbReference>
<dbReference type="PANTHER" id="PTHR21666">
    <property type="entry name" value="PEPTIDASE-RELATED"/>
    <property type="match status" value="1"/>
</dbReference>
<dbReference type="InterPro" id="IPR016047">
    <property type="entry name" value="M23ase_b-sheet_dom"/>
</dbReference>
<feature type="region of interest" description="Disordered" evidence="5">
    <location>
        <begin position="186"/>
        <end position="218"/>
    </location>
</feature>
<dbReference type="PROSITE" id="PS51935">
    <property type="entry name" value="NLPC_P60"/>
    <property type="match status" value="1"/>
</dbReference>
<dbReference type="InterPro" id="IPR038765">
    <property type="entry name" value="Papain-like_cys_pep_sf"/>
</dbReference>
<sequence length="514" mass="53820">MLTVTLGAISAATNGKKGDQGVTPGCVPLTVVGGFANPLVGQLTSPYGPRDNPFGPGVIPAGFQSEDPLTFHDGSDIAGVLEGTPYYSASAGKVLTVFGAGTSDGPGDGGNGIIIDAGNGVHLWYWHAVNGSAKVEKGDTVSASQQLAATGRSGMATGVHLHFSIQVNGKSVDPVAWMKQKGITLGQGRPTKQIENASTTNQPAAPAQADNAGFTTKGPDAADMTLSADQMRNAGIIKDEGFKAGATNNDIKIALMVALQESRLRMLSNKSRYPESVNYPNQGDGSDNDSLNFMQQRPATGWGTVAQLMDPSYAARAFFGGQSGPNHGEPPGLLDIPNRQSLPLGEAGQRVQRSAFPLEYEKWASSSTAILANLGGGTAEQCDNAKENGPGAVTNQLEARQAIIEAAKKGLGGTYSWGHGEFKNWDCSGYVKWVYSQAGMTLPRTEQWSVGSETNDPSPGDLVVQNPDGENHWAHVGIYAGDGMMYSALNPAEGTLLHPVDWNPGSKYFVLIKG</sequence>
<evidence type="ECO:0000256" key="3">
    <source>
        <dbReference type="ARBA" id="ARBA00022801"/>
    </source>
</evidence>
<organism evidence="7 8">
    <name type="scientific">Arthrobacter glacialis</name>
    <dbReference type="NCBI Taxonomy" id="1664"/>
    <lineage>
        <taxon>Bacteria</taxon>
        <taxon>Bacillati</taxon>
        <taxon>Actinomycetota</taxon>
        <taxon>Actinomycetes</taxon>
        <taxon>Micrococcales</taxon>
        <taxon>Micrococcaceae</taxon>
        <taxon>Arthrobacter</taxon>
    </lineage>
</organism>
<dbReference type="InterPro" id="IPR000064">
    <property type="entry name" value="NLP_P60_dom"/>
</dbReference>
<dbReference type="InterPro" id="IPR011055">
    <property type="entry name" value="Dup_hybrid_motif"/>
</dbReference>
<dbReference type="GO" id="GO:0008234">
    <property type="term" value="F:cysteine-type peptidase activity"/>
    <property type="evidence" value="ECO:0007669"/>
    <property type="project" value="UniProtKB-KW"/>
</dbReference>
<evidence type="ECO:0000256" key="5">
    <source>
        <dbReference type="SAM" id="MobiDB-lite"/>
    </source>
</evidence>
<dbReference type="Gene3D" id="3.90.1720.10">
    <property type="entry name" value="endopeptidase domain like (from Nostoc punctiforme)"/>
    <property type="match status" value="1"/>
</dbReference>
<evidence type="ECO:0000256" key="2">
    <source>
        <dbReference type="ARBA" id="ARBA00022670"/>
    </source>
</evidence>
<dbReference type="PANTHER" id="PTHR21666:SF270">
    <property type="entry name" value="MUREIN HYDROLASE ACTIVATOR ENVC"/>
    <property type="match status" value="1"/>
</dbReference>
<comment type="similarity">
    <text evidence="1">Belongs to the peptidase C40 family.</text>
</comment>
<dbReference type="Proteomes" id="UP000237061">
    <property type="component" value="Unassembled WGS sequence"/>
</dbReference>
<evidence type="ECO:0000256" key="1">
    <source>
        <dbReference type="ARBA" id="ARBA00007074"/>
    </source>
</evidence>
<name>A0A2S3ZTM6_ARTGL</name>
<dbReference type="Pfam" id="PF01551">
    <property type="entry name" value="Peptidase_M23"/>
    <property type="match status" value="1"/>
</dbReference>
<evidence type="ECO:0000313" key="7">
    <source>
        <dbReference type="EMBL" id="POH72570.1"/>
    </source>
</evidence>
<feature type="domain" description="NlpC/P60" evidence="6">
    <location>
        <begin position="397"/>
        <end position="514"/>
    </location>
</feature>
<keyword evidence="3" id="KW-0378">Hydrolase</keyword>
<evidence type="ECO:0000259" key="6">
    <source>
        <dbReference type="PROSITE" id="PS51935"/>
    </source>
</evidence>
<feature type="compositionally biased region" description="Low complexity" evidence="5">
    <location>
        <begin position="197"/>
        <end position="212"/>
    </location>
</feature>
<dbReference type="CDD" id="cd12797">
    <property type="entry name" value="M23_peptidase"/>
    <property type="match status" value="1"/>
</dbReference>
<keyword evidence="4" id="KW-0788">Thiol protease</keyword>
<comment type="caution">
    <text evidence="7">The sequence shown here is derived from an EMBL/GenBank/DDBJ whole genome shotgun (WGS) entry which is preliminary data.</text>
</comment>
<proteinExistence type="inferred from homology"/>
<accession>A0A2S3ZTM6</accession>
<dbReference type="Pfam" id="PF00877">
    <property type="entry name" value="NLPC_P60"/>
    <property type="match status" value="1"/>
</dbReference>
<keyword evidence="8" id="KW-1185">Reference proteome</keyword>
<keyword evidence="2" id="KW-0645">Protease</keyword>
<evidence type="ECO:0000313" key="8">
    <source>
        <dbReference type="Proteomes" id="UP000237061"/>
    </source>
</evidence>
<dbReference type="InterPro" id="IPR050570">
    <property type="entry name" value="Cell_wall_metabolism_enzyme"/>
</dbReference>
<gene>
    <name evidence="7" type="ORF">CVS27_15610</name>
</gene>
<dbReference type="GO" id="GO:0004222">
    <property type="term" value="F:metalloendopeptidase activity"/>
    <property type="evidence" value="ECO:0007669"/>
    <property type="project" value="TreeGrafter"/>
</dbReference>
<dbReference type="Gene3D" id="2.70.70.10">
    <property type="entry name" value="Glucose Permease (Domain IIA)"/>
    <property type="match status" value="1"/>
</dbReference>